<feature type="transmembrane region" description="Helical" evidence="1">
    <location>
        <begin position="12"/>
        <end position="32"/>
    </location>
</feature>
<accession>A0A2H0K6P6</accession>
<organism evidence="2 3">
    <name type="scientific">Candidatus Zambryskibacteria bacterium CG11_big_fil_rev_8_21_14_0_20_40_24</name>
    <dbReference type="NCBI Taxonomy" id="1975116"/>
    <lineage>
        <taxon>Bacteria</taxon>
        <taxon>Candidatus Zambryskiibacteriota</taxon>
    </lineage>
</organism>
<keyword evidence="1" id="KW-1133">Transmembrane helix</keyword>
<comment type="caution">
    <text evidence="2">The sequence shown here is derived from an EMBL/GenBank/DDBJ whole genome shotgun (WGS) entry which is preliminary data.</text>
</comment>
<dbReference type="EMBL" id="PCVC01000047">
    <property type="protein sequence ID" value="PIQ66916.1"/>
    <property type="molecule type" value="Genomic_DNA"/>
</dbReference>
<evidence type="ECO:0000256" key="1">
    <source>
        <dbReference type="SAM" id="Phobius"/>
    </source>
</evidence>
<reference evidence="2 3" key="1">
    <citation type="submission" date="2017-09" db="EMBL/GenBank/DDBJ databases">
        <title>Depth-based differentiation of microbial function through sediment-hosted aquifers and enrichment of novel symbionts in the deep terrestrial subsurface.</title>
        <authorList>
            <person name="Probst A.J."/>
            <person name="Ladd B."/>
            <person name="Jarett J.K."/>
            <person name="Geller-Mcgrath D.E."/>
            <person name="Sieber C.M."/>
            <person name="Emerson J.B."/>
            <person name="Anantharaman K."/>
            <person name="Thomas B.C."/>
            <person name="Malmstrom R."/>
            <person name="Stieglmeier M."/>
            <person name="Klingl A."/>
            <person name="Woyke T."/>
            <person name="Ryan C.M."/>
            <person name="Banfield J.F."/>
        </authorList>
    </citation>
    <scope>NUCLEOTIDE SEQUENCE [LARGE SCALE GENOMIC DNA]</scope>
    <source>
        <strain evidence="2">CG11_big_fil_rev_8_21_14_0_20_40_24</strain>
    </source>
</reference>
<gene>
    <name evidence="2" type="ORF">COV95_01540</name>
</gene>
<proteinExistence type="predicted"/>
<dbReference type="Proteomes" id="UP000229834">
    <property type="component" value="Unassembled WGS sequence"/>
</dbReference>
<evidence type="ECO:0000313" key="2">
    <source>
        <dbReference type="EMBL" id="PIQ66916.1"/>
    </source>
</evidence>
<sequence>MTYITKQKTEKGFIALMSAIIISAILLLVVSASNFSGFYGRSNVLESELKEQSVALAEACATTALIKMASDKLYNPVNEIQNVGIGNCTIKNISTVGNRKIITVESDYKNALTKINIKVDPINAQVESWEEVAVSD</sequence>
<protein>
    <submittedName>
        <fullName evidence="2">Uncharacterized protein</fullName>
    </submittedName>
</protein>
<keyword evidence="1" id="KW-0472">Membrane</keyword>
<keyword evidence="1" id="KW-0812">Transmembrane</keyword>
<evidence type="ECO:0000313" key="3">
    <source>
        <dbReference type="Proteomes" id="UP000229834"/>
    </source>
</evidence>
<dbReference type="AlphaFoldDB" id="A0A2H0K6P6"/>
<name>A0A2H0K6P6_9BACT</name>